<dbReference type="GO" id="GO:0016301">
    <property type="term" value="F:kinase activity"/>
    <property type="evidence" value="ECO:0007669"/>
    <property type="project" value="UniProtKB-KW"/>
</dbReference>
<dbReference type="EMBL" id="OW240921">
    <property type="protein sequence ID" value="CAH2319392.1"/>
    <property type="molecule type" value="Genomic_DNA"/>
</dbReference>
<sequence>MWTNKHYLKYVVMDIYHLDSFLSDRNWDLENPKVVDLGRPQQTIRCSVAVLNEVWCGYRNRIYVVEPRTAKIKKWFETTTRPESQVRHLATAGEGVWVSVRLDSILRLFHAETGQLLQEVELDPFIQKMFGFVNLGFFMTKVSSMAVFCNRLWVGTASGIILSFLFSSGLCSESTAKESEPERGPYCSLEHAQVSFHGHRDAVKFFACVPACINTSSLGGEGKNTGNFNMLVMSGGEGYINFRIGDETGDTCEDYGELLMANPRSRKSERSHLIIWQLQI</sequence>
<dbReference type="GO" id="GO:0016192">
    <property type="term" value="P:vesicle-mediated transport"/>
    <property type="evidence" value="ECO:0007669"/>
    <property type="project" value="TreeGrafter"/>
</dbReference>
<gene>
    <name evidence="1" type="ORF">PECUL_23A047342</name>
</gene>
<accession>A0AAD1T5A7</accession>
<dbReference type="GO" id="GO:0008432">
    <property type="term" value="F:JUN kinase binding"/>
    <property type="evidence" value="ECO:0007669"/>
    <property type="project" value="TreeGrafter"/>
</dbReference>
<protein>
    <submittedName>
        <fullName evidence="1">C-Jun-amino-terminal kinase-interacting 4-like isoform X1</fullName>
    </submittedName>
</protein>
<name>A0AAD1T5A7_PELCU</name>
<dbReference type="InterPro" id="IPR039911">
    <property type="entry name" value="JIP3/JIP4"/>
</dbReference>
<dbReference type="SUPFAM" id="SSF50998">
    <property type="entry name" value="Quinoprotein alcohol dehydrogenase-like"/>
    <property type="match status" value="1"/>
</dbReference>
<reference evidence="1" key="1">
    <citation type="submission" date="2022-03" db="EMBL/GenBank/DDBJ databases">
        <authorList>
            <person name="Alioto T."/>
            <person name="Alioto T."/>
            <person name="Gomez Garrido J."/>
        </authorList>
    </citation>
    <scope>NUCLEOTIDE SEQUENCE</scope>
</reference>
<dbReference type="Proteomes" id="UP001295444">
    <property type="component" value="Chromosome 10"/>
</dbReference>
<dbReference type="GO" id="GO:0019894">
    <property type="term" value="F:kinesin binding"/>
    <property type="evidence" value="ECO:0007669"/>
    <property type="project" value="TreeGrafter"/>
</dbReference>
<dbReference type="AlphaFoldDB" id="A0AAD1T5A7"/>
<keyword evidence="2" id="KW-1185">Reference proteome</keyword>
<organism evidence="1 2">
    <name type="scientific">Pelobates cultripes</name>
    <name type="common">Western spadefoot toad</name>
    <dbReference type="NCBI Taxonomy" id="61616"/>
    <lineage>
        <taxon>Eukaryota</taxon>
        <taxon>Metazoa</taxon>
        <taxon>Chordata</taxon>
        <taxon>Craniata</taxon>
        <taxon>Vertebrata</taxon>
        <taxon>Euteleostomi</taxon>
        <taxon>Amphibia</taxon>
        <taxon>Batrachia</taxon>
        <taxon>Anura</taxon>
        <taxon>Pelobatoidea</taxon>
        <taxon>Pelobatidae</taxon>
        <taxon>Pelobates</taxon>
    </lineage>
</organism>
<keyword evidence="1" id="KW-0418">Kinase</keyword>
<keyword evidence="1" id="KW-0808">Transferase</keyword>
<dbReference type="Pfam" id="PF19056">
    <property type="entry name" value="WD40_2"/>
    <property type="match status" value="1"/>
</dbReference>
<dbReference type="PANTHER" id="PTHR13886">
    <property type="entry name" value="JNK/SAPK-ASSOCIATED PROTEIN"/>
    <property type="match status" value="1"/>
</dbReference>
<dbReference type="PANTHER" id="PTHR13886:SF7">
    <property type="entry name" value="C-JUN-AMINO-TERMINAL KINASE-INTERACTING PROTEIN 4-LIKE ISOFORM X1"/>
    <property type="match status" value="1"/>
</dbReference>
<dbReference type="GO" id="GO:0005737">
    <property type="term" value="C:cytoplasm"/>
    <property type="evidence" value="ECO:0007669"/>
    <property type="project" value="TreeGrafter"/>
</dbReference>
<dbReference type="GO" id="GO:0030159">
    <property type="term" value="F:signaling receptor complex adaptor activity"/>
    <property type="evidence" value="ECO:0007669"/>
    <property type="project" value="TreeGrafter"/>
</dbReference>
<evidence type="ECO:0000313" key="2">
    <source>
        <dbReference type="Proteomes" id="UP001295444"/>
    </source>
</evidence>
<dbReference type="InterPro" id="IPR011047">
    <property type="entry name" value="Quinoprotein_ADH-like_sf"/>
</dbReference>
<proteinExistence type="predicted"/>
<dbReference type="GO" id="GO:0005078">
    <property type="term" value="F:MAP-kinase scaffold activity"/>
    <property type="evidence" value="ECO:0007669"/>
    <property type="project" value="InterPro"/>
</dbReference>
<evidence type="ECO:0000313" key="1">
    <source>
        <dbReference type="EMBL" id="CAH2319392.1"/>
    </source>
</evidence>